<dbReference type="Proteomes" id="UP001303222">
    <property type="component" value="Unassembled WGS sequence"/>
</dbReference>
<organism evidence="1 2">
    <name type="scientific">Pseudoneurospora amorphoporcata</name>
    <dbReference type="NCBI Taxonomy" id="241081"/>
    <lineage>
        <taxon>Eukaryota</taxon>
        <taxon>Fungi</taxon>
        <taxon>Dikarya</taxon>
        <taxon>Ascomycota</taxon>
        <taxon>Pezizomycotina</taxon>
        <taxon>Sordariomycetes</taxon>
        <taxon>Sordariomycetidae</taxon>
        <taxon>Sordariales</taxon>
        <taxon>Sordariaceae</taxon>
        <taxon>Pseudoneurospora</taxon>
    </lineage>
</organism>
<dbReference type="EMBL" id="MU859348">
    <property type="protein sequence ID" value="KAK3947456.1"/>
    <property type="molecule type" value="Genomic_DNA"/>
</dbReference>
<reference evidence="1" key="2">
    <citation type="submission" date="2023-06" db="EMBL/GenBank/DDBJ databases">
        <authorList>
            <consortium name="Lawrence Berkeley National Laboratory"/>
            <person name="Mondo S.J."/>
            <person name="Hensen N."/>
            <person name="Bonometti L."/>
            <person name="Westerberg I."/>
            <person name="Brannstrom I.O."/>
            <person name="Guillou S."/>
            <person name="Cros-Aarteil S."/>
            <person name="Calhoun S."/>
            <person name="Haridas S."/>
            <person name="Kuo A."/>
            <person name="Pangilinan J."/>
            <person name="Riley R."/>
            <person name="Labutti K."/>
            <person name="Andreopoulos B."/>
            <person name="Lipzen A."/>
            <person name="Chen C."/>
            <person name="Yanf M."/>
            <person name="Daum C."/>
            <person name="Ng V."/>
            <person name="Clum A."/>
            <person name="Steindorff A."/>
            <person name="Ohm R."/>
            <person name="Martin F."/>
            <person name="Silar P."/>
            <person name="Natvig D."/>
            <person name="Lalanne C."/>
            <person name="Gautier V."/>
            <person name="Ament-Velasquez S.L."/>
            <person name="Kruys A."/>
            <person name="Hutchinson M.I."/>
            <person name="Powell A.J."/>
            <person name="Barry K."/>
            <person name="Miller A.N."/>
            <person name="Grigoriev I.V."/>
            <person name="Debuchy R."/>
            <person name="Gladieux P."/>
            <person name="Thoren M.H."/>
            <person name="Johannesson H."/>
        </authorList>
    </citation>
    <scope>NUCLEOTIDE SEQUENCE</scope>
    <source>
        <strain evidence="1">CBS 626.80</strain>
    </source>
</reference>
<sequence>MQDLWFDIVEEGQRAEEPNEPRFFGPPRPPAQFHWEVGHDDVSVLPIGPPPIDEVFHVDDLLWDGAYMILPRGPVPEPRDVDDQDGPFWAPPPATPRQHHFLPIEHWTGDEDEHFLQSLKGGTAENTPLDPLNNLLLDRPPWADDFPPPPRATAQDIIDLVEREPPIPPPGWQTALTLIRPWFHEAPWRLEPATNIPEHIVGEDDLRTWVEDAVDVLIRRNRTLLQLIRFDVIQAISGPMDDPRA</sequence>
<comment type="caution">
    <text evidence="1">The sequence shown here is derived from an EMBL/GenBank/DDBJ whole genome shotgun (WGS) entry which is preliminary data.</text>
</comment>
<reference evidence="1" key="1">
    <citation type="journal article" date="2023" name="Mol. Phylogenet. Evol.">
        <title>Genome-scale phylogeny and comparative genomics of the fungal order Sordariales.</title>
        <authorList>
            <person name="Hensen N."/>
            <person name="Bonometti L."/>
            <person name="Westerberg I."/>
            <person name="Brannstrom I.O."/>
            <person name="Guillou S."/>
            <person name="Cros-Aarteil S."/>
            <person name="Calhoun S."/>
            <person name="Haridas S."/>
            <person name="Kuo A."/>
            <person name="Mondo S."/>
            <person name="Pangilinan J."/>
            <person name="Riley R."/>
            <person name="LaButti K."/>
            <person name="Andreopoulos B."/>
            <person name="Lipzen A."/>
            <person name="Chen C."/>
            <person name="Yan M."/>
            <person name="Daum C."/>
            <person name="Ng V."/>
            <person name="Clum A."/>
            <person name="Steindorff A."/>
            <person name="Ohm R.A."/>
            <person name="Martin F."/>
            <person name="Silar P."/>
            <person name="Natvig D.O."/>
            <person name="Lalanne C."/>
            <person name="Gautier V."/>
            <person name="Ament-Velasquez S.L."/>
            <person name="Kruys A."/>
            <person name="Hutchinson M.I."/>
            <person name="Powell A.J."/>
            <person name="Barry K."/>
            <person name="Miller A.N."/>
            <person name="Grigoriev I.V."/>
            <person name="Debuchy R."/>
            <person name="Gladieux P."/>
            <person name="Hiltunen Thoren M."/>
            <person name="Johannesson H."/>
        </authorList>
    </citation>
    <scope>NUCLEOTIDE SEQUENCE</scope>
    <source>
        <strain evidence="1">CBS 626.80</strain>
    </source>
</reference>
<evidence type="ECO:0000313" key="2">
    <source>
        <dbReference type="Proteomes" id="UP001303222"/>
    </source>
</evidence>
<protein>
    <submittedName>
        <fullName evidence="1">Uncharacterized protein</fullName>
    </submittedName>
</protein>
<accession>A0AAN6NM88</accession>
<gene>
    <name evidence="1" type="ORF">QBC32DRAFT_224138</name>
</gene>
<proteinExistence type="predicted"/>
<keyword evidence="2" id="KW-1185">Reference proteome</keyword>
<name>A0AAN6NM88_9PEZI</name>
<evidence type="ECO:0000313" key="1">
    <source>
        <dbReference type="EMBL" id="KAK3947456.1"/>
    </source>
</evidence>
<dbReference type="AlphaFoldDB" id="A0AAN6NM88"/>